<evidence type="ECO:0000313" key="1">
    <source>
        <dbReference type="EMBL" id="CAA2992915.1"/>
    </source>
</evidence>
<dbReference type="Proteomes" id="UP000594638">
    <property type="component" value="Unassembled WGS sequence"/>
</dbReference>
<dbReference type="EMBL" id="CACTIH010005443">
    <property type="protein sequence ID" value="CAA2992915.1"/>
    <property type="molecule type" value="Genomic_DNA"/>
</dbReference>
<protein>
    <submittedName>
        <fullName evidence="1">Uncharacterized protein</fullName>
    </submittedName>
</protein>
<comment type="caution">
    <text evidence="1">The sequence shown here is derived from an EMBL/GenBank/DDBJ whole genome shotgun (WGS) entry which is preliminary data.</text>
</comment>
<accession>A0A8S0SIF9</accession>
<reference evidence="1 2" key="1">
    <citation type="submission" date="2019-12" db="EMBL/GenBank/DDBJ databases">
        <authorList>
            <person name="Alioto T."/>
            <person name="Alioto T."/>
            <person name="Gomez Garrido J."/>
        </authorList>
    </citation>
    <scope>NUCLEOTIDE SEQUENCE [LARGE SCALE GENOMIC DNA]</scope>
</reference>
<organism evidence="1 2">
    <name type="scientific">Olea europaea subsp. europaea</name>
    <dbReference type="NCBI Taxonomy" id="158383"/>
    <lineage>
        <taxon>Eukaryota</taxon>
        <taxon>Viridiplantae</taxon>
        <taxon>Streptophyta</taxon>
        <taxon>Embryophyta</taxon>
        <taxon>Tracheophyta</taxon>
        <taxon>Spermatophyta</taxon>
        <taxon>Magnoliopsida</taxon>
        <taxon>eudicotyledons</taxon>
        <taxon>Gunneridae</taxon>
        <taxon>Pentapetalae</taxon>
        <taxon>asterids</taxon>
        <taxon>lamiids</taxon>
        <taxon>Lamiales</taxon>
        <taxon>Oleaceae</taxon>
        <taxon>Oleeae</taxon>
        <taxon>Olea</taxon>
    </lineage>
</organism>
<sequence length="106" mass="12019">MPEINFNSLRLRQSDFVAARCLNMDIDDECEYIGETPATSISGRNITNLPPLPPSCLGKRKHNKKTLDVWDHFTIMGDPKDEDVKCECKYCGQSMPTGLRNMELVL</sequence>
<proteinExistence type="predicted"/>
<name>A0A8S0SIF9_OLEEU</name>
<evidence type="ECO:0000313" key="2">
    <source>
        <dbReference type="Proteomes" id="UP000594638"/>
    </source>
</evidence>
<dbReference type="AlphaFoldDB" id="A0A8S0SIF9"/>
<keyword evidence="2" id="KW-1185">Reference proteome</keyword>
<dbReference type="Gramene" id="OE9A119088T1">
    <property type="protein sequence ID" value="OE9A119088C1"/>
    <property type="gene ID" value="OE9A119088"/>
</dbReference>
<gene>
    <name evidence="1" type="ORF">OLEA9_A119088</name>
</gene>